<name>A0AAD9K5Y5_9ANNE</name>
<reference evidence="1" key="1">
    <citation type="journal article" date="2023" name="Mol. Biol. Evol.">
        <title>Third-Generation Sequencing Reveals the Adaptive Role of the Epigenome in Three Deep-Sea Polychaetes.</title>
        <authorList>
            <person name="Perez M."/>
            <person name="Aroh O."/>
            <person name="Sun Y."/>
            <person name="Lan Y."/>
            <person name="Juniper S.K."/>
            <person name="Young C.R."/>
            <person name="Angers B."/>
            <person name="Qian P.Y."/>
        </authorList>
    </citation>
    <scope>NUCLEOTIDE SEQUENCE</scope>
    <source>
        <strain evidence="1">P08H-3</strain>
    </source>
</reference>
<dbReference type="Proteomes" id="UP001208570">
    <property type="component" value="Unassembled WGS sequence"/>
</dbReference>
<evidence type="ECO:0000313" key="1">
    <source>
        <dbReference type="EMBL" id="KAK2165332.1"/>
    </source>
</evidence>
<dbReference type="AlphaFoldDB" id="A0AAD9K5Y5"/>
<sequence length="135" mass="15386">MQQISIRFGRLSPRDPDCIENATYVNMAITENATRTCSNSGVTRFHAKSSPVALYQFEVKDDSRWPPRNWTRSHTNRSSKRCIRKGCRKAVEDTYGDAKFASRTAPSRASNPTSMRTFSIRWKYGKVAGSSVHHR</sequence>
<dbReference type="EMBL" id="JAODUP010000052">
    <property type="protein sequence ID" value="KAK2165332.1"/>
    <property type="molecule type" value="Genomic_DNA"/>
</dbReference>
<comment type="caution">
    <text evidence="1">The sequence shown here is derived from an EMBL/GenBank/DDBJ whole genome shotgun (WGS) entry which is preliminary data.</text>
</comment>
<gene>
    <name evidence="1" type="ORF">LSH36_52g09044</name>
</gene>
<keyword evidence="2" id="KW-1185">Reference proteome</keyword>
<organism evidence="1 2">
    <name type="scientific">Paralvinella palmiformis</name>
    <dbReference type="NCBI Taxonomy" id="53620"/>
    <lineage>
        <taxon>Eukaryota</taxon>
        <taxon>Metazoa</taxon>
        <taxon>Spiralia</taxon>
        <taxon>Lophotrochozoa</taxon>
        <taxon>Annelida</taxon>
        <taxon>Polychaeta</taxon>
        <taxon>Sedentaria</taxon>
        <taxon>Canalipalpata</taxon>
        <taxon>Terebellida</taxon>
        <taxon>Terebelliformia</taxon>
        <taxon>Alvinellidae</taxon>
        <taxon>Paralvinella</taxon>
    </lineage>
</organism>
<protein>
    <submittedName>
        <fullName evidence="1">Uncharacterized protein</fullName>
    </submittedName>
</protein>
<evidence type="ECO:0000313" key="2">
    <source>
        <dbReference type="Proteomes" id="UP001208570"/>
    </source>
</evidence>
<accession>A0AAD9K5Y5</accession>
<proteinExistence type="predicted"/>